<keyword evidence="2" id="KW-1185">Reference proteome</keyword>
<gene>
    <name evidence="1" type="ORF">ESB13_08425</name>
</gene>
<dbReference type="EMBL" id="SDHZ01000001">
    <property type="protein sequence ID" value="RXK86808.1"/>
    <property type="molecule type" value="Genomic_DNA"/>
</dbReference>
<keyword evidence="1" id="KW-0489">Methyltransferase</keyword>
<dbReference type="RefSeq" id="WP_129002557.1">
    <property type="nucleotide sequence ID" value="NZ_SDHZ01000001.1"/>
</dbReference>
<dbReference type="Pfam" id="PF13489">
    <property type="entry name" value="Methyltransf_23"/>
    <property type="match status" value="1"/>
</dbReference>
<dbReference type="SUPFAM" id="SSF53335">
    <property type="entry name" value="S-adenosyl-L-methionine-dependent methyltransferases"/>
    <property type="match status" value="1"/>
</dbReference>
<dbReference type="PANTHER" id="PTHR43591">
    <property type="entry name" value="METHYLTRANSFERASE"/>
    <property type="match status" value="1"/>
</dbReference>
<comment type="caution">
    <text evidence="1">The sequence shown here is derived from an EMBL/GenBank/DDBJ whole genome shotgun (WGS) entry which is preliminary data.</text>
</comment>
<dbReference type="Proteomes" id="UP000290545">
    <property type="component" value="Unassembled WGS sequence"/>
</dbReference>
<dbReference type="OrthoDB" id="9805171at2"/>
<keyword evidence="1" id="KW-0808">Transferase</keyword>
<dbReference type="GO" id="GO:0032259">
    <property type="term" value="P:methylation"/>
    <property type="evidence" value="ECO:0007669"/>
    <property type="project" value="UniProtKB-KW"/>
</dbReference>
<organism evidence="1 2">
    <name type="scientific">Filimonas effusa</name>
    <dbReference type="NCBI Taxonomy" id="2508721"/>
    <lineage>
        <taxon>Bacteria</taxon>
        <taxon>Pseudomonadati</taxon>
        <taxon>Bacteroidota</taxon>
        <taxon>Chitinophagia</taxon>
        <taxon>Chitinophagales</taxon>
        <taxon>Chitinophagaceae</taxon>
        <taxon>Filimonas</taxon>
    </lineage>
</organism>
<name>A0A4Q1DCV8_9BACT</name>
<protein>
    <submittedName>
        <fullName evidence="1">Class I SAM-dependent methyltransferase</fullName>
    </submittedName>
</protein>
<sequence>MNTASVPYQFNPSITQPAYLTRNRLLRSVAELAPSLQGKVLDFGCGAKPYQSLFTQAAQYIGVDYQNEGHSHENEHIDFFYDGKTLPFANGEYDAIFSSEVFEHVFNLDGIMKELNRVLKPGGSLLLTCPFAICEHEVPNDFARYSSFAIRHILEKNGFTVTRQFKTANAVETVFQLWINYIHQYITPFVAKIPVVRSVFRVTTYGILNLTAIALGALLPRGESLYLNNVVLAQKNGAAI</sequence>
<dbReference type="InterPro" id="IPR029063">
    <property type="entry name" value="SAM-dependent_MTases_sf"/>
</dbReference>
<dbReference type="AlphaFoldDB" id="A0A4Q1DCV8"/>
<dbReference type="GO" id="GO:0008168">
    <property type="term" value="F:methyltransferase activity"/>
    <property type="evidence" value="ECO:0007669"/>
    <property type="project" value="UniProtKB-KW"/>
</dbReference>
<dbReference type="Gene3D" id="3.40.50.150">
    <property type="entry name" value="Vaccinia Virus protein VP39"/>
    <property type="match status" value="1"/>
</dbReference>
<evidence type="ECO:0000313" key="2">
    <source>
        <dbReference type="Proteomes" id="UP000290545"/>
    </source>
</evidence>
<accession>A0A4Q1DCV8</accession>
<proteinExistence type="predicted"/>
<evidence type="ECO:0000313" key="1">
    <source>
        <dbReference type="EMBL" id="RXK86808.1"/>
    </source>
</evidence>
<dbReference type="CDD" id="cd02440">
    <property type="entry name" value="AdoMet_MTases"/>
    <property type="match status" value="1"/>
</dbReference>
<reference evidence="1 2" key="1">
    <citation type="submission" date="2019-01" db="EMBL/GenBank/DDBJ databases">
        <title>Filimonas sp. strain TTM-71.</title>
        <authorList>
            <person name="Chen W.-M."/>
        </authorList>
    </citation>
    <scope>NUCLEOTIDE SEQUENCE [LARGE SCALE GENOMIC DNA]</scope>
    <source>
        <strain evidence="1 2">TTM-71</strain>
    </source>
</reference>